<keyword evidence="1" id="KW-1133">Transmembrane helix</keyword>
<sequence>MLPVRHLFRRFQLAPAIAPTVTACPILYHPVRLVHSLFFKSSGALPAGGDSLQLIFLIYVFSWLLTRAFFYSLSWPFHCDYCFSLIFWFEVFTSSNTAAFFSVCCSSV</sequence>
<dbReference type="Proteomes" id="UP001497525">
    <property type="component" value="Unassembled WGS sequence"/>
</dbReference>
<dbReference type="AlphaFoldDB" id="A0AAV2TD02"/>
<keyword evidence="1" id="KW-0472">Membrane</keyword>
<feature type="transmembrane region" description="Helical" evidence="1">
    <location>
        <begin position="82"/>
        <end position="103"/>
    </location>
</feature>
<keyword evidence="1" id="KW-0812">Transmembrane</keyword>
<accession>A0AAV2TD02</accession>
<protein>
    <submittedName>
        <fullName evidence="2">Uncharacterized protein</fullName>
    </submittedName>
</protein>
<feature type="transmembrane region" description="Helical" evidence="1">
    <location>
        <begin position="12"/>
        <end position="31"/>
    </location>
</feature>
<reference evidence="2" key="1">
    <citation type="submission" date="2024-06" db="EMBL/GenBank/DDBJ databases">
        <authorList>
            <person name="Liu X."/>
            <person name="Lenzi L."/>
            <person name="Haldenby T S."/>
            <person name="Uol C."/>
        </authorList>
    </citation>
    <scope>NUCLEOTIDE SEQUENCE</scope>
</reference>
<feature type="transmembrane region" description="Helical" evidence="1">
    <location>
        <begin position="51"/>
        <end position="70"/>
    </location>
</feature>
<comment type="caution">
    <text evidence="2">The sequence shown here is derived from an EMBL/GenBank/DDBJ whole genome shotgun (WGS) entry which is preliminary data.</text>
</comment>
<proteinExistence type="predicted"/>
<organism evidence="2 3">
    <name type="scientific">Calicophoron daubneyi</name>
    <name type="common">Rumen fluke</name>
    <name type="synonym">Paramphistomum daubneyi</name>
    <dbReference type="NCBI Taxonomy" id="300641"/>
    <lineage>
        <taxon>Eukaryota</taxon>
        <taxon>Metazoa</taxon>
        <taxon>Spiralia</taxon>
        <taxon>Lophotrochozoa</taxon>
        <taxon>Platyhelminthes</taxon>
        <taxon>Trematoda</taxon>
        <taxon>Digenea</taxon>
        <taxon>Plagiorchiida</taxon>
        <taxon>Pronocephalata</taxon>
        <taxon>Paramphistomoidea</taxon>
        <taxon>Paramphistomidae</taxon>
        <taxon>Calicophoron</taxon>
    </lineage>
</organism>
<dbReference type="EMBL" id="CAXLJL010000168">
    <property type="protein sequence ID" value="CAL5134014.1"/>
    <property type="molecule type" value="Genomic_DNA"/>
</dbReference>
<evidence type="ECO:0000313" key="3">
    <source>
        <dbReference type="Proteomes" id="UP001497525"/>
    </source>
</evidence>
<evidence type="ECO:0000313" key="2">
    <source>
        <dbReference type="EMBL" id="CAL5134014.1"/>
    </source>
</evidence>
<dbReference type="PROSITE" id="PS51257">
    <property type="entry name" value="PROKAR_LIPOPROTEIN"/>
    <property type="match status" value="1"/>
</dbReference>
<name>A0AAV2TD02_CALDB</name>
<gene>
    <name evidence="2" type="ORF">CDAUBV1_LOCUS7229</name>
</gene>
<evidence type="ECO:0000256" key="1">
    <source>
        <dbReference type="SAM" id="Phobius"/>
    </source>
</evidence>